<proteinExistence type="predicted"/>
<sequence>MKESALERARVEVVLKFETWRRRLLSPDALAKLAKDLGLGWFSASEVTGLWKLGLLRADFVLSDVPIEFPGLERLEGIGEESEYAYCDFRRIEHRPNGYGSALEDHDSIPLESSLAFHPFRVYLLYHVERTLKIGTSSTQFLVHEPGILRIAQHSLEDHKRWTSSIEFGERFHYWNQIAETASVAEPLTYDVIFRGAEPLPISTPLEDGFESTLSEMLATTGKAVLHQMCSDLAFAAERLDENRSVHVLLRLMNWRERERLKGKLGGTMHFLAMAESIRRSAERAFEEAWPEEDEIGPGQWFSGARKMLYGDERVFDAPRRLLRDYLTQLGLDFAIKVRCYVEGDTEYGALAHAAGSFDHVQLVNLSGNVAERRGRGLAFVESLEADMKSGIFSVVVIDGDREEYIRILRQAAENERFHGRFFICDPDIECGNFSAPELIEIAIQEYQKNALVGADLTSTKTAMLALASTVHNNNDLIALAKNHGITNVRKSESWGKALMELAIANPVFPVDDPRAGHQRPIIEAAELLIRMQGIGFFRSIAVERIDSRSGKTVQLKPAAE</sequence>
<dbReference type="Proteomes" id="UP000479335">
    <property type="component" value="Unassembled WGS sequence"/>
</dbReference>
<organism evidence="1 2">
    <name type="scientific">Duganella flavida</name>
    <dbReference type="NCBI Taxonomy" id="2692175"/>
    <lineage>
        <taxon>Bacteria</taxon>
        <taxon>Pseudomonadati</taxon>
        <taxon>Pseudomonadota</taxon>
        <taxon>Betaproteobacteria</taxon>
        <taxon>Burkholderiales</taxon>
        <taxon>Oxalobacteraceae</taxon>
        <taxon>Telluria group</taxon>
        <taxon>Duganella</taxon>
    </lineage>
</organism>
<evidence type="ECO:0000313" key="2">
    <source>
        <dbReference type="Proteomes" id="UP000479335"/>
    </source>
</evidence>
<gene>
    <name evidence="1" type="ORF">GTP46_26780</name>
</gene>
<dbReference type="RefSeq" id="WP_161009680.1">
    <property type="nucleotide sequence ID" value="NZ_WWCN01000024.1"/>
</dbReference>
<dbReference type="EMBL" id="WWCN01000024">
    <property type="protein sequence ID" value="MYM26240.1"/>
    <property type="molecule type" value="Genomic_DNA"/>
</dbReference>
<evidence type="ECO:0000313" key="1">
    <source>
        <dbReference type="EMBL" id="MYM26240.1"/>
    </source>
</evidence>
<name>A0A6L8KGT1_9BURK</name>
<comment type="caution">
    <text evidence="1">The sequence shown here is derived from an EMBL/GenBank/DDBJ whole genome shotgun (WGS) entry which is preliminary data.</text>
</comment>
<protein>
    <submittedName>
        <fullName evidence="1">Uncharacterized protein</fullName>
    </submittedName>
</protein>
<keyword evidence="2" id="KW-1185">Reference proteome</keyword>
<dbReference type="AlphaFoldDB" id="A0A6L8KGT1"/>
<reference evidence="1 2" key="1">
    <citation type="submission" date="2019-12" db="EMBL/GenBank/DDBJ databases">
        <title>Novel species isolated from a subtropical stream in China.</title>
        <authorList>
            <person name="Lu H."/>
        </authorList>
    </citation>
    <scope>NUCLEOTIDE SEQUENCE [LARGE SCALE GENOMIC DNA]</scope>
    <source>
        <strain evidence="1 2">FT135W</strain>
    </source>
</reference>
<accession>A0A6L8KGT1</accession>